<evidence type="ECO:0000313" key="1">
    <source>
        <dbReference type="EMBL" id="MDB0574011.1"/>
    </source>
</evidence>
<gene>
    <name evidence="1" type="ORF">LBW59_25110</name>
</gene>
<evidence type="ECO:0000313" key="2">
    <source>
        <dbReference type="Proteomes" id="UP001144050"/>
    </source>
</evidence>
<protein>
    <submittedName>
        <fullName evidence="1">Uncharacterized protein</fullName>
    </submittedName>
</protein>
<name>A0AAW5ZW55_RALSL</name>
<sequence>MDEYAEKVVRWLAPRLGAAEQSDPVLAMLKQRVRDATGKLDVVHTDDDAGRIAALEVQNDAIAKLVRYIC</sequence>
<accession>A0AAW5ZW55</accession>
<reference evidence="1" key="1">
    <citation type="submission" date="2021-09" db="EMBL/GenBank/DDBJ databases">
        <title>Genomic analysis of Ralstonia spp.</title>
        <authorList>
            <person name="Aburjaile F."/>
            <person name="Ariute J.C."/>
            <person name="Pais A.K.L."/>
            <person name="Albuquerque G.M.R."/>
            <person name="Silva A.M.F."/>
            <person name="Brenig B."/>
            <person name="Azevedo V."/>
            <person name="Matiuzzi M."/>
            <person name="Ramos R."/>
            <person name="Goes-Neto A."/>
            <person name="Soares S."/>
            <person name="Iseppon A.M.B."/>
            <person name="Souza E."/>
            <person name="Gama M."/>
        </authorList>
    </citation>
    <scope>NUCLEOTIDE SEQUENCE</scope>
    <source>
        <strain evidence="1">CCRMRs91</strain>
    </source>
</reference>
<organism evidence="1 2">
    <name type="scientific">Ralstonia solanacearum</name>
    <name type="common">Pseudomonas solanacearum</name>
    <dbReference type="NCBI Taxonomy" id="305"/>
    <lineage>
        <taxon>Bacteria</taxon>
        <taxon>Pseudomonadati</taxon>
        <taxon>Pseudomonadota</taxon>
        <taxon>Betaproteobacteria</taxon>
        <taxon>Burkholderiales</taxon>
        <taxon>Burkholderiaceae</taxon>
        <taxon>Ralstonia</taxon>
        <taxon>Ralstonia solanacearum species complex</taxon>
    </lineage>
</organism>
<dbReference type="AlphaFoldDB" id="A0AAW5ZW55"/>
<comment type="caution">
    <text evidence="1">The sequence shown here is derived from an EMBL/GenBank/DDBJ whole genome shotgun (WGS) entry which is preliminary data.</text>
</comment>
<dbReference type="EMBL" id="JAIVFG010000096">
    <property type="protein sequence ID" value="MDB0574011.1"/>
    <property type="molecule type" value="Genomic_DNA"/>
</dbReference>
<dbReference type="RefSeq" id="WP_064298478.1">
    <property type="nucleotide sequence ID" value="NZ_JAIVEY010000007.1"/>
</dbReference>
<proteinExistence type="predicted"/>
<dbReference type="Proteomes" id="UP001144050">
    <property type="component" value="Unassembled WGS sequence"/>
</dbReference>